<evidence type="ECO:0000313" key="2">
    <source>
        <dbReference type="EMBL" id="ETV91230.1"/>
    </source>
</evidence>
<evidence type="ECO:0000259" key="1">
    <source>
        <dbReference type="PROSITE" id="PS50174"/>
    </source>
</evidence>
<organism evidence="2">
    <name type="scientific">Aphanomyces invadans</name>
    <dbReference type="NCBI Taxonomy" id="157072"/>
    <lineage>
        <taxon>Eukaryota</taxon>
        <taxon>Sar</taxon>
        <taxon>Stramenopiles</taxon>
        <taxon>Oomycota</taxon>
        <taxon>Saprolegniomycetes</taxon>
        <taxon>Saprolegniales</taxon>
        <taxon>Verrucalvaceae</taxon>
        <taxon>Aphanomyces</taxon>
    </lineage>
</organism>
<sequence>MGEHEIPPSNKGYKMLTSMGWKAGEGLGAEKQGRKAPVPTCFKRDRAGLGKKNLPLHVTHTSVVTVVTKPTPPPQPKLTAFEKRQLQQEKEAMEKKHTSFARDLYGDMADGYEEYFQ</sequence>
<accession>A0A024TAQ6</accession>
<dbReference type="EMBL" id="KI914012">
    <property type="protein sequence ID" value="ETV91230.1"/>
    <property type="molecule type" value="Genomic_DNA"/>
</dbReference>
<dbReference type="GeneID" id="20091145"/>
<dbReference type="PANTHER" id="PTHR20923:SF1">
    <property type="entry name" value="G PATCH DOMAIN AND ANKYRIN REPEAT-CONTAINING PROTEIN 1"/>
    <property type="match status" value="1"/>
</dbReference>
<dbReference type="InterPro" id="IPR000467">
    <property type="entry name" value="G_patch_dom"/>
</dbReference>
<name>A0A024TAQ6_9STRA</name>
<dbReference type="InterPro" id="IPR039146">
    <property type="entry name" value="GPANK1"/>
</dbReference>
<reference evidence="2" key="1">
    <citation type="submission" date="2013-12" db="EMBL/GenBank/DDBJ databases">
        <title>The Genome Sequence of Aphanomyces invadans NJM9701.</title>
        <authorList>
            <consortium name="The Broad Institute Genomics Platform"/>
            <person name="Russ C."/>
            <person name="Tyler B."/>
            <person name="van West P."/>
            <person name="Dieguez-Uribeondo J."/>
            <person name="Young S.K."/>
            <person name="Zeng Q."/>
            <person name="Gargeya S."/>
            <person name="Fitzgerald M."/>
            <person name="Abouelleil A."/>
            <person name="Alvarado L."/>
            <person name="Chapman S.B."/>
            <person name="Gainer-Dewar J."/>
            <person name="Goldberg J."/>
            <person name="Griggs A."/>
            <person name="Gujja S."/>
            <person name="Hansen M."/>
            <person name="Howarth C."/>
            <person name="Imamovic A."/>
            <person name="Ireland A."/>
            <person name="Larimer J."/>
            <person name="McCowan C."/>
            <person name="Murphy C."/>
            <person name="Pearson M."/>
            <person name="Poon T.W."/>
            <person name="Priest M."/>
            <person name="Roberts A."/>
            <person name="Saif S."/>
            <person name="Shea T."/>
            <person name="Sykes S."/>
            <person name="Wortman J."/>
            <person name="Nusbaum C."/>
            <person name="Birren B."/>
        </authorList>
    </citation>
    <scope>NUCLEOTIDE SEQUENCE [LARGE SCALE GENOMIC DNA]</scope>
    <source>
        <strain evidence="2">NJM9701</strain>
    </source>
</reference>
<dbReference type="AlphaFoldDB" id="A0A024TAQ6"/>
<feature type="domain" description="G-patch" evidence="1">
    <location>
        <begin position="8"/>
        <end position="54"/>
    </location>
</feature>
<gene>
    <name evidence="2" type="ORF">H310_14095</name>
</gene>
<protein>
    <recommendedName>
        <fullName evidence="1">G-patch domain-containing protein</fullName>
    </recommendedName>
</protein>
<proteinExistence type="predicted"/>
<dbReference type="OrthoDB" id="21470at2759"/>
<dbReference type="VEuPathDB" id="FungiDB:H310_14095"/>
<dbReference type="SMART" id="SM00443">
    <property type="entry name" value="G_patch"/>
    <property type="match status" value="1"/>
</dbReference>
<dbReference type="RefSeq" id="XP_008880067.1">
    <property type="nucleotide sequence ID" value="XM_008881845.1"/>
</dbReference>
<dbReference type="PROSITE" id="PS50174">
    <property type="entry name" value="G_PATCH"/>
    <property type="match status" value="1"/>
</dbReference>
<dbReference type="PANTHER" id="PTHR20923">
    <property type="entry name" value="BAT4 PROTEIN-RELATED"/>
    <property type="match status" value="1"/>
</dbReference>
<dbReference type="Pfam" id="PF01585">
    <property type="entry name" value="G-patch"/>
    <property type="match status" value="1"/>
</dbReference>
<dbReference type="GO" id="GO:0003676">
    <property type="term" value="F:nucleic acid binding"/>
    <property type="evidence" value="ECO:0007669"/>
    <property type="project" value="InterPro"/>
</dbReference>